<evidence type="ECO:0000313" key="2">
    <source>
        <dbReference type="Proteomes" id="UP000070133"/>
    </source>
</evidence>
<dbReference type="EMBL" id="LFZN01000254">
    <property type="protein sequence ID" value="KXS94837.1"/>
    <property type="molecule type" value="Genomic_DNA"/>
</dbReference>
<accession>A0A139GXA9</accession>
<keyword evidence="2" id="KW-1185">Reference proteome</keyword>
<reference evidence="1 2" key="1">
    <citation type="submission" date="2015-07" db="EMBL/GenBank/DDBJ databases">
        <title>Comparative genomics of the Sigatoka disease complex on banana suggests a link between parallel evolutionary changes in Pseudocercospora fijiensis and Pseudocercospora eumusae and increased virulence on the banana host.</title>
        <authorList>
            <person name="Chang T.-C."/>
            <person name="Salvucci A."/>
            <person name="Crous P.W."/>
            <person name="Stergiopoulos I."/>
        </authorList>
    </citation>
    <scope>NUCLEOTIDE SEQUENCE [LARGE SCALE GENOMIC DNA]</scope>
    <source>
        <strain evidence="1 2">CBS 114824</strain>
    </source>
</reference>
<dbReference type="EMBL" id="LFZN01000254">
    <property type="protein sequence ID" value="KXS94836.1"/>
    <property type="molecule type" value="Genomic_DNA"/>
</dbReference>
<organism evidence="1 2">
    <name type="scientific">Pseudocercospora eumusae</name>
    <dbReference type="NCBI Taxonomy" id="321146"/>
    <lineage>
        <taxon>Eukaryota</taxon>
        <taxon>Fungi</taxon>
        <taxon>Dikarya</taxon>
        <taxon>Ascomycota</taxon>
        <taxon>Pezizomycotina</taxon>
        <taxon>Dothideomycetes</taxon>
        <taxon>Dothideomycetidae</taxon>
        <taxon>Mycosphaerellales</taxon>
        <taxon>Mycosphaerellaceae</taxon>
        <taxon>Pseudocercospora</taxon>
    </lineage>
</organism>
<name>A0A139GXA9_9PEZI</name>
<dbReference type="EMBL" id="LFZN01000254">
    <property type="protein sequence ID" value="KXS94838.1"/>
    <property type="molecule type" value="Genomic_DNA"/>
</dbReference>
<evidence type="ECO:0000313" key="1">
    <source>
        <dbReference type="EMBL" id="KXS94836.1"/>
    </source>
</evidence>
<proteinExistence type="predicted"/>
<sequence length="62" mass="6761">MCAADLSIKVPKLPSGPMKVPNIYNNVWGTQHQCRSWSAVLNWLASCESAVTTVNLEDDAAK</sequence>
<comment type="caution">
    <text evidence="1">The sequence shown here is derived from an EMBL/GenBank/DDBJ whole genome shotgun (WGS) entry which is preliminary data.</text>
</comment>
<dbReference type="Proteomes" id="UP000070133">
    <property type="component" value="Unassembled WGS sequence"/>
</dbReference>
<dbReference type="AlphaFoldDB" id="A0A139GXA9"/>
<gene>
    <name evidence="1" type="ORF">AC578_3665</name>
</gene>
<protein>
    <submittedName>
        <fullName evidence="1">Uncharacterized protein</fullName>
    </submittedName>
</protein>